<dbReference type="Gene3D" id="2.60.120.330">
    <property type="entry name" value="B-lactam Antibiotic, Isopenicillin N Synthase, Chain"/>
    <property type="match status" value="1"/>
</dbReference>
<dbReference type="EMBL" id="KV751011">
    <property type="protein sequence ID" value="OCL02059.1"/>
    <property type="molecule type" value="Genomic_DNA"/>
</dbReference>
<evidence type="ECO:0000256" key="2">
    <source>
        <dbReference type="RuleBase" id="RU003682"/>
    </source>
</evidence>
<keyword evidence="2" id="KW-0560">Oxidoreductase</keyword>
<dbReference type="AlphaFoldDB" id="A0A8E2JME1"/>
<dbReference type="PANTHER" id="PTHR47990">
    <property type="entry name" value="2-OXOGLUTARATE (2OG) AND FE(II)-DEPENDENT OXYGENASE SUPERFAMILY PROTEIN-RELATED"/>
    <property type="match status" value="1"/>
</dbReference>
<dbReference type="Proteomes" id="UP000250140">
    <property type="component" value="Unassembled WGS sequence"/>
</dbReference>
<dbReference type="InterPro" id="IPR050231">
    <property type="entry name" value="Iron_ascorbate_oxido_reductase"/>
</dbReference>
<dbReference type="GO" id="GO:0046872">
    <property type="term" value="F:metal ion binding"/>
    <property type="evidence" value="ECO:0007669"/>
    <property type="project" value="UniProtKB-KW"/>
</dbReference>
<dbReference type="InterPro" id="IPR027443">
    <property type="entry name" value="IPNS-like_sf"/>
</dbReference>
<keyword evidence="2" id="KW-0408">Iron</keyword>
<dbReference type="Pfam" id="PF03171">
    <property type="entry name" value="2OG-FeII_Oxy"/>
    <property type="match status" value="1"/>
</dbReference>
<reference evidence="4 5" key="1">
    <citation type="journal article" date="2016" name="Nat. Commun.">
        <title>Ectomycorrhizal ecology is imprinted in the genome of the dominant symbiotic fungus Cenococcum geophilum.</title>
        <authorList>
            <consortium name="DOE Joint Genome Institute"/>
            <person name="Peter M."/>
            <person name="Kohler A."/>
            <person name="Ohm R.A."/>
            <person name="Kuo A."/>
            <person name="Krutzmann J."/>
            <person name="Morin E."/>
            <person name="Arend M."/>
            <person name="Barry K.W."/>
            <person name="Binder M."/>
            <person name="Choi C."/>
            <person name="Clum A."/>
            <person name="Copeland A."/>
            <person name="Grisel N."/>
            <person name="Haridas S."/>
            <person name="Kipfer T."/>
            <person name="LaButti K."/>
            <person name="Lindquist E."/>
            <person name="Lipzen A."/>
            <person name="Maire R."/>
            <person name="Meier B."/>
            <person name="Mihaltcheva S."/>
            <person name="Molinier V."/>
            <person name="Murat C."/>
            <person name="Poggeler S."/>
            <person name="Quandt C.A."/>
            <person name="Sperisen C."/>
            <person name="Tritt A."/>
            <person name="Tisserant E."/>
            <person name="Crous P.W."/>
            <person name="Henrissat B."/>
            <person name="Nehls U."/>
            <person name="Egli S."/>
            <person name="Spatafora J.W."/>
            <person name="Grigoriev I.V."/>
            <person name="Martin F.M."/>
        </authorList>
    </citation>
    <scope>NUCLEOTIDE SEQUENCE [LARGE SCALE GENOMIC DNA]</scope>
    <source>
        <strain evidence="4 5">CBS 207.34</strain>
    </source>
</reference>
<keyword evidence="5" id="KW-1185">Reference proteome</keyword>
<evidence type="ECO:0000259" key="3">
    <source>
        <dbReference type="PROSITE" id="PS51471"/>
    </source>
</evidence>
<dbReference type="GO" id="GO:0016491">
    <property type="term" value="F:oxidoreductase activity"/>
    <property type="evidence" value="ECO:0007669"/>
    <property type="project" value="UniProtKB-KW"/>
</dbReference>
<proteinExistence type="inferred from homology"/>
<accession>A0A8E2JME1</accession>
<dbReference type="PROSITE" id="PS51471">
    <property type="entry name" value="FE2OG_OXY"/>
    <property type="match status" value="1"/>
</dbReference>
<dbReference type="InterPro" id="IPR044861">
    <property type="entry name" value="IPNS-like_FE2OG_OXY"/>
</dbReference>
<protein>
    <submittedName>
        <fullName evidence="4">Clavaminate synthase-like protein</fullName>
    </submittedName>
</protein>
<dbReference type="InterPro" id="IPR005123">
    <property type="entry name" value="Oxoglu/Fe-dep_dioxygenase_dom"/>
</dbReference>
<dbReference type="SUPFAM" id="SSF51197">
    <property type="entry name" value="Clavaminate synthase-like"/>
    <property type="match status" value="1"/>
</dbReference>
<dbReference type="OrthoDB" id="288590at2759"/>
<evidence type="ECO:0000256" key="1">
    <source>
        <dbReference type="ARBA" id="ARBA00008056"/>
    </source>
</evidence>
<name>A0A8E2JME1_9PEZI</name>
<evidence type="ECO:0000313" key="4">
    <source>
        <dbReference type="EMBL" id="OCL02059.1"/>
    </source>
</evidence>
<gene>
    <name evidence="4" type="ORF">AOQ84DRAFT_383078</name>
</gene>
<sequence>MGPSIQSVPFLDSHSDTGILVEEIENMFKYSEQFFDLPDNFKVTVPWSAKNVGWEKNPQIRPSAGTADMKESYQLQFGENMKDSWISEAELPNFKDTALNFMRRAQSVSERLMLCFARGLGFADDYFIKAHDVSKLDSQTTLRLLHYFAVDKTVRVPEDHFRAGAHADWDFLTLLFQRPGQSGLEICPGREVVSDFGIGDEWAKSILRVAGDIVCNIGDLLMSWSDDRFKSTFHRVRAPADPETDYYGPRYNIAFFNQPCSSCTIQGPLKKYPAVTGEEFTRNAMNRNFSALKAKKNAMAVEATSLADK</sequence>
<evidence type="ECO:0000313" key="5">
    <source>
        <dbReference type="Proteomes" id="UP000250140"/>
    </source>
</evidence>
<keyword evidence="2" id="KW-0479">Metal-binding</keyword>
<feature type="domain" description="Fe2OG dioxygenase" evidence="3">
    <location>
        <begin position="137"/>
        <end position="259"/>
    </location>
</feature>
<comment type="similarity">
    <text evidence="1 2">Belongs to the iron/ascorbate-dependent oxidoreductase family.</text>
</comment>
<organism evidence="4 5">
    <name type="scientific">Glonium stellatum</name>
    <dbReference type="NCBI Taxonomy" id="574774"/>
    <lineage>
        <taxon>Eukaryota</taxon>
        <taxon>Fungi</taxon>
        <taxon>Dikarya</taxon>
        <taxon>Ascomycota</taxon>
        <taxon>Pezizomycotina</taxon>
        <taxon>Dothideomycetes</taxon>
        <taxon>Pleosporomycetidae</taxon>
        <taxon>Gloniales</taxon>
        <taxon>Gloniaceae</taxon>
        <taxon>Glonium</taxon>
    </lineage>
</organism>